<comment type="caution">
    <text evidence="2">The sequence shown here is derived from an EMBL/GenBank/DDBJ whole genome shotgun (WGS) entry which is preliminary data.</text>
</comment>
<keyword evidence="2" id="KW-0378">Hydrolase</keyword>
<dbReference type="GO" id="GO:0016787">
    <property type="term" value="F:hydrolase activity"/>
    <property type="evidence" value="ECO:0007669"/>
    <property type="project" value="UniProtKB-KW"/>
</dbReference>
<dbReference type="InterPro" id="IPR012334">
    <property type="entry name" value="Pectin_lyas_fold"/>
</dbReference>
<name>A0A9W9PM27_9EURO</name>
<dbReference type="SUPFAM" id="SSF51126">
    <property type="entry name" value="Pectin lyase-like"/>
    <property type="match status" value="1"/>
</dbReference>
<keyword evidence="3" id="KW-1185">Reference proteome</keyword>
<protein>
    <submittedName>
        <fullName evidence="2">Glycoside hydrolase family 49 protein</fullName>
    </submittedName>
</protein>
<reference evidence="2" key="2">
    <citation type="journal article" date="2023" name="IMA Fungus">
        <title>Comparative genomic study of the Penicillium genus elucidates a diverse pangenome and 15 lateral gene transfer events.</title>
        <authorList>
            <person name="Petersen C."/>
            <person name="Sorensen T."/>
            <person name="Nielsen M.R."/>
            <person name="Sondergaard T.E."/>
            <person name="Sorensen J.L."/>
            <person name="Fitzpatrick D.A."/>
            <person name="Frisvad J.C."/>
            <person name="Nielsen K.L."/>
        </authorList>
    </citation>
    <scope>NUCLEOTIDE SEQUENCE</scope>
    <source>
        <strain evidence="2">IBT 21472</strain>
    </source>
</reference>
<dbReference type="Pfam" id="PF18841">
    <property type="entry name" value="B_solenoid_dext"/>
    <property type="match status" value="1"/>
</dbReference>
<dbReference type="InterPro" id="IPR005192">
    <property type="entry name" value="Glyco_hydro_49_C"/>
</dbReference>
<dbReference type="Pfam" id="PF18783">
    <property type="entry name" value="IPU_b_solenoid"/>
    <property type="match status" value="1"/>
</dbReference>
<evidence type="ECO:0000313" key="3">
    <source>
        <dbReference type="Proteomes" id="UP001147746"/>
    </source>
</evidence>
<sequence>MNENTDGVTGNLGSNHMILDPTTYWVNLAPGAYVQGAIEYTTHAQNFYATGHGILSGEHYVYQANVDEGYTSLKSDSTSLRMWWHNSSQSGQVWFCNGPTLNAPPFNTMDFNGDVYAISSRITDYKQVGAYFFQTDGPEIYPNSIVRDVFWHVNDDALKLYYSGATVTRATIWKCLNDPIIQMGWSSRNISGTTVDTLNVIHTRYRDANMVVPTAIIGGSPFYMSGITPDPNQAISIRVSNLVCEGPCPSLVRITPLQSYRNLELENLAFPDGLLKNPLKIGQSYIPASPGVVMDLKIANWTVGGDHVTMDNFQSDSLGQLNIDVSYWGKWSITP</sequence>
<dbReference type="InterPro" id="IPR011050">
    <property type="entry name" value="Pectin_lyase_fold/virulence"/>
</dbReference>
<organism evidence="2 3">
    <name type="scientific">Penicillium atrosanguineum</name>
    <dbReference type="NCBI Taxonomy" id="1132637"/>
    <lineage>
        <taxon>Eukaryota</taxon>
        <taxon>Fungi</taxon>
        <taxon>Dikarya</taxon>
        <taxon>Ascomycota</taxon>
        <taxon>Pezizomycotina</taxon>
        <taxon>Eurotiomycetes</taxon>
        <taxon>Eurotiomycetidae</taxon>
        <taxon>Eurotiales</taxon>
        <taxon>Aspergillaceae</taxon>
        <taxon>Penicillium</taxon>
    </lineage>
</organism>
<proteinExistence type="predicted"/>
<reference evidence="2" key="1">
    <citation type="submission" date="2022-12" db="EMBL/GenBank/DDBJ databases">
        <authorList>
            <person name="Petersen C."/>
        </authorList>
    </citation>
    <scope>NUCLEOTIDE SEQUENCE</scope>
    <source>
        <strain evidence="2">IBT 21472</strain>
    </source>
</reference>
<gene>
    <name evidence="2" type="ORF">N7476_011177</name>
</gene>
<feature type="domain" description="Glycoside hydrolase family 49 C-terminal" evidence="1">
    <location>
        <begin position="225"/>
        <end position="333"/>
    </location>
</feature>
<evidence type="ECO:0000313" key="2">
    <source>
        <dbReference type="EMBL" id="KAJ5299620.1"/>
    </source>
</evidence>
<dbReference type="InterPro" id="IPR041402">
    <property type="entry name" value="B_solenoid_dext"/>
</dbReference>
<dbReference type="Gene3D" id="2.160.20.10">
    <property type="entry name" value="Single-stranded right-handed beta-helix, Pectin lyase-like"/>
    <property type="match status" value="1"/>
</dbReference>
<dbReference type="Pfam" id="PF03718">
    <property type="entry name" value="Glyco_hydro_49"/>
    <property type="match status" value="1"/>
</dbReference>
<dbReference type="AlphaFoldDB" id="A0A9W9PM27"/>
<accession>A0A9W9PM27</accession>
<dbReference type="InterPro" id="IPR041274">
    <property type="entry name" value="IPU_b_solenoid"/>
</dbReference>
<evidence type="ECO:0000259" key="1">
    <source>
        <dbReference type="Pfam" id="PF03718"/>
    </source>
</evidence>
<dbReference type="Proteomes" id="UP001147746">
    <property type="component" value="Unassembled WGS sequence"/>
</dbReference>
<dbReference type="EMBL" id="JAPZBO010000010">
    <property type="protein sequence ID" value="KAJ5299620.1"/>
    <property type="molecule type" value="Genomic_DNA"/>
</dbReference>